<comment type="caution">
    <text evidence="2">The sequence shown here is derived from an EMBL/GenBank/DDBJ whole genome shotgun (WGS) entry which is preliminary data.</text>
</comment>
<gene>
    <name evidence="2" type="ORF">EJ04DRAFT_489580</name>
</gene>
<keyword evidence="1" id="KW-0472">Membrane</keyword>
<dbReference type="AlphaFoldDB" id="A0A9P4V5R3"/>
<dbReference type="Proteomes" id="UP000799444">
    <property type="component" value="Unassembled WGS sequence"/>
</dbReference>
<evidence type="ECO:0000256" key="1">
    <source>
        <dbReference type="SAM" id="Phobius"/>
    </source>
</evidence>
<feature type="transmembrane region" description="Helical" evidence="1">
    <location>
        <begin position="176"/>
        <end position="198"/>
    </location>
</feature>
<sequence>MSLLKRRKYDRNHIIIGRVHSRSGAVKERLADDVHTEQFFHEMRKLMWQLRPWWKQCFSLKSTRAFGLYECFPNHAYHVPIKLDVQTQATLAEFYHDFNHGREETQRRWLPWIQEHFNAGDHSQQPHEARYGLQIIQRWSATKLAVFGSVPILLSFAVGFWFQFSVEGELTAVTQTAWTISGFVIGAAGVGIAILAAVSQYGDD</sequence>
<dbReference type="EMBL" id="ML996123">
    <property type="protein sequence ID" value="KAF2736650.1"/>
    <property type="molecule type" value="Genomic_DNA"/>
</dbReference>
<accession>A0A9P4V5R3</accession>
<organism evidence="2 3">
    <name type="scientific">Polyplosphaeria fusca</name>
    <dbReference type="NCBI Taxonomy" id="682080"/>
    <lineage>
        <taxon>Eukaryota</taxon>
        <taxon>Fungi</taxon>
        <taxon>Dikarya</taxon>
        <taxon>Ascomycota</taxon>
        <taxon>Pezizomycotina</taxon>
        <taxon>Dothideomycetes</taxon>
        <taxon>Pleosporomycetidae</taxon>
        <taxon>Pleosporales</taxon>
        <taxon>Tetraplosphaeriaceae</taxon>
        <taxon>Polyplosphaeria</taxon>
    </lineage>
</organism>
<dbReference type="OrthoDB" id="3785856at2759"/>
<proteinExistence type="predicted"/>
<keyword evidence="3" id="KW-1185">Reference proteome</keyword>
<reference evidence="2" key="1">
    <citation type="journal article" date="2020" name="Stud. Mycol.">
        <title>101 Dothideomycetes genomes: a test case for predicting lifestyles and emergence of pathogens.</title>
        <authorList>
            <person name="Haridas S."/>
            <person name="Albert R."/>
            <person name="Binder M."/>
            <person name="Bloem J."/>
            <person name="Labutti K."/>
            <person name="Salamov A."/>
            <person name="Andreopoulos B."/>
            <person name="Baker S."/>
            <person name="Barry K."/>
            <person name="Bills G."/>
            <person name="Bluhm B."/>
            <person name="Cannon C."/>
            <person name="Castanera R."/>
            <person name="Culley D."/>
            <person name="Daum C."/>
            <person name="Ezra D."/>
            <person name="Gonzalez J."/>
            <person name="Henrissat B."/>
            <person name="Kuo A."/>
            <person name="Liang C."/>
            <person name="Lipzen A."/>
            <person name="Lutzoni F."/>
            <person name="Magnuson J."/>
            <person name="Mondo S."/>
            <person name="Nolan M."/>
            <person name="Ohm R."/>
            <person name="Pangilinan J."/>
            <person name="Park H.-J."/>
            <person name="Ramirez L."/>
            <person name="Alfaro M."/>
            <person name="Sun H."/>
            <person name="Tritt A."/>
            <person name="Yoshinaga Y."/>
            <person name="Zwiers L.-H."/>
            <person name="Turgeon B."/>
            <person name="Goodwin S."/>
            <person name="Spatafora J."/>
            <person name="Crous P."/>
            <person name="Grigoriev I."/>
        </authorList>
    </citation>
    <scope>NUCLEOTIDE SEQUENCE</scope>
    <source>
        <strain evidence="2">CBS 125425</strain>
    </source>
</reference>
<evidence type="ECO:0000313" key="3">
    <source>
        <dbReference type="Proteomes" id="UP000799444"/>
    </source>
</evidence>
<name>A0A9P4V5R3_9PLEO</name>
<feature type="transmembrane region" description="Helical" evidence="1">
    <location>
        <begin position="144"/>
        <end position="164"/>
    </location>
</feature>
<keyword evidence="1" id="KW-1133">Transmembrane helix</keyword>
<keyword evidence="1" id="KW-0812">Transmembrane</keyword>
<protein>
    <submittedName>
        <fullName evidence="2">Uncharacterized protein</fullName>
    </submittedName>
</protein>
<evidence type="ECO:0000313" key="2">
    <source>
        <dbReference type="EMBL" id="KAF2736650.1"/>
    </source>
</evidence>